<evidence type="ECO:0000256" key="5">
    <source>
        <dbReference type="ARBA" id="ARBA00022989"/>
    </source>
</evidence>
<feature type="transmembrane region" description="Helical" evidence="7">
    <location>
        <begin position="264"/>
        <end position="282"/>
    </location>
</feature>
<dbReference type="OrthoDB" id="164313at2759"/>
<evidence type="ECO:0000256" key="7">
    <source>
        <dbReference type="SAM" id="Phobius"/>
    </source>
</evidence>
<keyword evidence="5 7" id="KW-1133">Transmembrane helix</keyword>
<dbReference type="Gene3D" id="1.20.1250.20">
    <property type="entry name" value="MFS general substrate transporter like domains"/>
    <property type="match status" value="1"/>
</dbReference>
<feature type="transmembrane region" description="Helical" evidence="7">
    <location>
        <begin position="150"/>
        <end position="170"/>
    </location>
</feature>
<evidence type="ECO:0000256" key="2">
    <source>
        <dbReference type="ARBA" id="ARBA00007015"/>
    </source>
</evidence>
<feature type="transmembrane region" description="Helical" evidence="7">
    <location>
        <begin position="182"/>
        <end position="204"/>
    </location>
</feature>
<proteinExistence type="inferred from homology"/>
<evidence type="ECO:0000256" key="6">
    <source>
        <dbReference type="ARBA" id="ARBA00023136"/>
    </source>
</evidence>
<sequence length="551" mass="61746">MHDQYRQQPPPLKADYILGHSPSYAKTDDVSSSYLAPPQRPVQESTVRGRFVAGEEFFNYDAMGGLREGLHAVELMTASYFGLLVNSAIGGFATIFFQYVFQQLLVADFTAHHQAQINAAKYLLQWPGAFSVFIGLISDSIPIMGSRRKSYMILGWIIACIMFLSMVIVYHTTSSEVAIRGYLLLIFGIIAAFGLQVSYIAALAMTVELAQREHLYQRGHLQSFYLALYFGFSLIAQIVAAYVLKPSDDGVSMTATIDLAEAAAILAGICVVPLPFLLFCLVEDRADGHRVPLTRRMGELWRLLQWKVVYMILFFLCGAMFFSAAYDDNVQTAVMLWSNIMPSKAMWIYVVKMAAKFVGVVIWKAWLVNYSWRRLAFIMLLLNVVANMVLAVPTIYDAVRNEWYLHFWSLVADIPFGLFELFVLVAPTEIADIGREGAVIGLVYSFMVLIVIATFTLWESVSDAVGLNVNVMEIMVDSRETRNEIMTAGSVYIVVNLLGVATAFFMPNQKLDAQQQRAFGGYNRLARMVLTLVFVLLLTYDLVANILKITA</sequence>
<feature type="transmembrane region" description="Helical" evidence="7">
    <location>
        <begin position="438"/>
        <end position="458"/>
    </location>
</feature>
<dbReference type="Pfam" id="PF03092">
    <property type="entry name" value="BT1"/>
    <property type="match status" value="1"/>
</dbReference>
<evidence type="ECO:0000256" key="3">
    <source>
        <dbReference type="ARBA" id="ARBA00022448"/>
    </source>
</evidence>
<evidence type="ECO:0000313" key="9">
    <source>
        <dbReference type="Proteomes" id="UP000794436"/>
    </source>
</evidence>
<evidence type="ECO:0000313" key="8">
    <source>
        <dbReference type="EMBL" id="TMW63974.1"/>
    </source>
</evidence>
<comment type="similarity">
    <text evidence="2">Belongs to the major facilitator superfamily. Folate-biopterin transporter (TC 2.A.71) family.</text>
</comment>
<feature type="transmembrane region" description="Helical" evidence="7">
    <location>
        <begin position="375"/>
        <end position="395"/>
    </location>
</feature>
<organism evidence="8 9">
    <name type="scientific">Pythium oligandrum</name>
    <name type="common">Mycoparasitic fungus</name>
    <dbReference type="NCBI Taxonomy" id="41045"/>
    <lineage>
        <taxon>Eukaryota</taxon>
        <taxon>Sar</taxon>
        <taxon>Stramenopiles</taxon>
        <taxon>Oomycota</taxon>
        <taxon>Peronosporomycetes</taxon>
        <taxon>Pythiales</taxon>
        <taxon>Pythiaceae</taxon>
        <taxon>Pythium</taxon>
    </lineage>
</organism>
<dbReference type="Proteomes" id="UP000794436">
    <property type="component" value="Unassembled WGS sequence"/>
</dbReference>
<dbReference type="SUPFAM" id="SSF103473">
    <property type="entry name" value="MFS general substrate transporter"/>
    <property type="match status" value="1"/>
</dbReference>
<dbReference type="InterPro" id="IPR036259">
    <property type="entry name" value="MFS_trans_sf"/>
</dbReference>
<feature type="transmembrane region" description="Helical" evidence="7">
    <location>
        <begin position="346"/>
        <end position="363"/>
    </location>
</feature>
<feature type="transmembrane region" description="Helical" evidence="7">
    <location>
        <begin position="224"/>
        <end position="244"/>
    </location>
</feature>
<name>A0A8K1FKA3_PYTOL</name>
<comment type="caution">
    <text evidence="8">The sequence shown here is derived from an EMBL/GenBank/DDBJ whole genome shotgun (WGS) entry which is preliminary data.</text>
</comment>
<evidence type="ECO:0000256" key="4">
    <source>
        <dbReference type="ARBA" id="ARBA00022692"/>
    </source>
</evidence>
<accession>A0A8K1FKA3</accession>
<dbReference type="EMBL" id="SPLM01000042">
    <property type="protein sequence ID" value="TMW63974.1"/>
    <property type="molecule type" value="Genomic_DNA"/>
</dbReference>
<keyword evidence="3" id="KW-0813">Transport</keyword>
<feature type="transmembrane region" description="Helical" evidence="7">
    <location>
        <begin position="407"/>
        <end position="426"/>
    </location>
</feature>
<dbReference type="InterPro" id="IPR039309">
    <property type="entry name" value="BT1"/>
</dbReference>
<feature type="transmembrane region" description="Helical" evidence="7">
    <location>
        <begin position="303"/>
        <end position="326"/>
    </location>
</feature>
<evidence type="ECO:0000256" key="1">
    <source>
        <dbReference type="ARBA" id="ARBA00004141"/>
    </source>
</evidence>
<feature type="transmembrane region" description="Helical" evidence="7">
    <location>
        <begin position="119"/>
        <end position="138"/>
    </location>
</feature>
<feature type="transmembrane region" description="Helical" evidence="7">
    <location>
        <begin position="485"/>
        <end position="505"/>
    </location>
</feature>
<dbReference type="AlphaFoldDB" id="A0A8K1FKA3"/>
<reference evidence="8" key="1">
    <citation type="submission" date="2019-03" db="EMBL/GenBank/DDBJ databases">
        <title>Long read genome sequence of the mycoparasitic Pythium oligandrum ATCC 38472 isolated from sugarbeet rhizosphere.</title>
        <authorList>
            <person name="Gaulin E."/>
        </authorList>
    </citation>
    <scope>NUCLEOTIDE SEQUENCE</scope>
    <source>
        <strain evidence="8">ATCC 38472_TT</strain>
    </source>
</reference>
<dbReference type="PANTHER" id="PTHR31585:SF5">
    <property type="entry name" value="RNA-BINDING S4 DOMAIN-CONTAINING PROTEIN"/>
    <property type="match status" value="1"/>
</dbReference>
<dbReference type="GO" id="GO:0016020">
    <property type="term" value="C:membrane"/>
    <property type="evidence" value="ECO:0007669"/>
    <property type="project" value="UniProtKB-SubCell"/>
</dbReference>
<keyword evidence="9" id="KW-1185">Reference proteome</keyword>
<feature type="transmembrane region" description="Helical" evidence="7">
    <location>
        <begin position="525"/>
        <end position="547"/>
    </location>
</feature>
<keyword evidence="4 7" id="KW-0812">Transmembrane</keyword>
<feature type="transmembrane region" description="Helical" evidence="7">
    <location>
        <begin position="80"/>
        <end position="99"/>
    </location>
</feature>
<comment type="subcellular location">
    <subcellularLocation>
        <location evidence="1">Membrane</location>
        <topology evidence="1">Multi-pass membrane protein</topology>
    </subcellularLocation>
</comment>
<gene>
    <name evidence="8" type="ORF">Poli38472_014679</name>
</gene>
<dbReference type="PANTHER" id="PTHR31585">
    <property type="entry name" value="FOLATE-BIOPTERIN TRANSPORTER 1, CHLOROPLASTIC"/>
    <property type="match status" value="1"/>
</dbReference>
<keyword evidence="6 7" id="KW-0472">Membrane</keyword>
<protein>
    <submittedName>
        <fullName evidence="8">Uncharacterized protein</fullName>
    </submittedName>
</protein>